<evidence type="ECO:0000256" key="9">
    <source>
        <dbReference type="ARBA" id="ARBA00023163"/>
    </source>
</evidence>
<evidence type="ECO:0000256" key="4">
    <source>
        <dbReference type="ARBA" id="ARBA00022989"/>
    </source>
</evidence>
<keyword evidence="8" id="KW-0010">Activator</keyword>
<gene>
    <name evidence="14" type="ORF">ZIOFF_002156</name>
</gene>
<dbReference type="GO" id="GO:0016020">
    <property type="term" value="C:membrane"/>
    <property type="evidence" value="ECO:0007669"/>
    <property type="project" value="UniProtKB-SubCell"/>
</dbReference>
<feature type="domain" description="NAC" evidence="13">
    <location>
        <begin position="93"/>
        <end position="255"/>
    </location>
</feature>
<evidence type="ECO:0000313" key="14">
    <source>
        <dbReference type="EMBL" id="KAG6537076.1"/>
    </source>
</evidence>
<feature type="region of interest" description="Disordered" evidence="11">
    <location>
        <begin position="566"/>
        <end position="585"/>
    </location>
</feature>
<name>A0A8J5LYW1_ZINOF</name>
<evidence type="ECO:0000256" key="2">
    <source>
        <dbReference type="ARBA" id="ARBA00004167"/>
    </source>
</evidence>
<keyword evidence="4 12" id="KW-1133">Transmembrane helix</keyword>
<organism evidence="14 15">
    <name type="scientific">Zingiber officinale</name>
    <name type="common">Ginger</name>
    <name type="synonym">Amomum zingiber</name>
    <dbReference type="NCBI Taxonomy" id="94328"/>
    <lineage>
        <taxon>Eukaryota</taxon>
        <taxon>Viridiplantae</taxon>
        <taxon>Streptophyta</taxon>
        <taxon>Embryophyta</taxon>
        <taxon>Tracheophyta</taxon>
        <taxon>Spermatophyta</taxon>
        <taxon>Magnoliopsida</taxon>
        <taxon>Liliopsida</taxon>
        <taxon>Zingiberales</taxon>
        <taxon>Zingiberaceae</taxon>
        <taxon>Zingiber</taxon>
    </lineage>
</organism>
<evidence type="ECO:0000256" key="6">
    <source>
        <dbReference type="ARBA" id="ARBA00023125"/>
    </source>
</evidence>
<proteinExistence type="predicted"/>
<feature type="compositionally biased region" description="Polar residues" evidence="11">
    <location>
        <begin position="679"/>
        <end position="695"/>
    </location>
</feature>
<dbReference type="Gene3D" id="2.170.150.80">
    <property type="entry name" value="NAC domain"/>
    <property type="match status" value="1"/>
</dbReference>
<feature type="compositionally biased region" description="Basic and acidic residues" evidence="11">
    <location>
        <begin position="748"/>
        <end position="758"/>
    </location>
</feature>
<dbReference type="AlphaFoldDB" id="A0A8J5LYW1"/>
<evidence type="ECO:0000256" key="8">
    <source>
        <dbReference type="ARBA" id="ARBA00023159"/>
    </source>
</evidence>
<evidence type="ECO:0000256" key="5">
    <source>
        <dbReference type="ARBA" id="ARBA00023015"/>
    </source>
</evidence>
<feature type="transmembrane region" description="Helical" evidence="12">
    <location>
        <begin position="800"/>
        <end position="824"/>
    </location>
</feature>
<keyword evidence="10" id="KW-0539">Nucleus</keyword>
<feature type="compositionally biased region" description="Basic and acidic residues" evidence="11">
    <location>
        <begin position="639"/>
        <end position="649"/>
    </location>
</feature>
<evidence type="ECO:0000256" key="10">
    <source>
        <dbReference type="ARBA" id="ARBA00023242"/>
    </source>
</evidence>
<accession>A0A8J5LYW1</accession>
<feature type="compositionally biased region" description="Polar residues" evidence="11">
    <location>
        <begin position="569"/>
        <end position="585"/>
    </location>
</feature>
<evidence type="ECO:0000256" key="12">
    <source>
        <dbReference type="SAM" id="Phobius"/>
    </source>
</evidence>
<feature type="region of interest" description="Disordered" evidence="11">
    <location>
        <begin position="295"/>
        <end position="314"/>
    </location>
</feature>
<keyword evidence="7 12" id="KW-0472">Membrane</keyword>
<feature type="compositionally biased region" description="Polar residues" evidence="11">
    <location>
        <begin position="759"/>
        <end position="769"/>
    </location>
</feature>
<dbReference type="GO" id="GO:0005634">
    <property type="term" value="C:nucleus"/>
    <property type="evidence" value="ECO:0007669"/>
    <property type="project" value="UniProtKB-SubCell"/>
</dbReference>
<evidence type="ECO:0000256" key="7">
    <source>
        <dbReference type="ARBA" id="ARBA00023136"/>
    </source>
</evidence>
<feature type="compositionally biased region" description="Basic and acidic residues" evidence="11">
    <location>
        <begin position="777"/>
        <end position="786"/>
    </location>
</feature>
<comment type="caution">
    <text evidence="14">The sequence shown here is derived from an EMBL/GenBank/DDBJ whole genome shotgun (WGS) entry which is preliminary data.</text>
</comment>
<keyword evidence="5" id="KW-0805">Transcription regulation</keyword>
<dbReference type="EMBL" id="JACMSC010000001">
    <property type="protein sequence ID" value="KAG6537076.1"/>
    <property type="molecule type" value="Genomic_DNA"/>
</dbReference>
<keyword evidence="15" id="KW-1185">Reference proteome</keyword>
<evidence type="ECO:0000259" key="13">
    <source>
        <dbReference type="PROSITE" id="PS51005"/>
    </source>
</evidence>
<dbReference type="PANTHER" id="PTHR31744:SF216">
    <property type="entry name" value="NAC TRANSCRIPTION FACTOR"/>
    <property type="match status" value="1"/>
</dbReference>
<comment type="subcellular location">
    <subcellularLocation>
        <location evidence="2">Membrane</location>
        <topology evidence="2">Single-pass membrane protein</topology>
    </subcellularLocation>
    <subcellularLocation>
        <location evidence="1">Nucleus</location>
    </subcellularLocation>
</comment>
<dbReference type="InterPro" id="IPR036093">
    <property type="entry name" value="NAC_dom_sf"/>
</dbReference>
<evidence type="ECO:0000313" key="15">
    <source>
        <dbReference type="Proteomes" id="UP000734854"/>
    </source>
</evidence>
<evidence type="ECO:0000256" key="3">
    <source>
        <dbReference type="ARBA" id="ARBA00022692"/>
    </source>
</evidence>
<keyword evidence="3 12" id="KW-0812">Transmembrane</keyword>
<keyword evidence="9" id="KW-0804">Transcription</keyword>
<dbReference type="Proteomes" id="UP000734854">
    <property type="component" value="Unassembled WGS sequence"/>
</dbReference>
<keyword evidence="6" id="KW-0238">DNA-binding</keyword>
<evidence type="ECO:0000256" key="11">
    <source>
        <dbReference type="SAM" id="MobiDB-lite"/>
    </source>
</evidence>
<dbReference type="SUPFAM" id="SSF101941">
    <property type="entry name" value="NAC domain"/>
    <property type="match status" value="1"/>
</dbReference>
<feature type="region of interest" description="Disordered" evidence="11">
    <location>
        <begin position="733"/>
        <end position="790"/>
    </location>
</feature>
<dbReference type="GO" id="GO:0006355">
    <property type="term" value="P:regulation of DNA-templated transcription"/>
    <property type="evidence" value="ECO:0007669"/>
    <property type="project" value="InterPro"/>
</dbReference>
<reference evidence="14 15" key="1">
    <citation type="submission" date="2020-08" db="EMBL/GenBank/DDBJ databases">
        <title>Plant Genome Project.</title>
        <authorList>
            <person name="Zhang R.-G."/>
        </authorList>
    </citation>
    <scope>NUCLEOTIDE SEQUENCE [LARGE SCALE GENOMIC DNA]</scope>
    <source>
        <tissue evidence="14">Rhizome</tissue>
    </source>
</reference>
<sequence length="829" mass="91562">MLTRVWARPACSECQTGRGKIRPSEPTNVLPHKPFAVVDLTSSVVLLSFSVVQLLLSRVPVLHYNKAVVEVEEPASFKRRGDPAMPAIALQSLPLGFRFQPKDEELVNHYLKNKITGRIKSEVEVIPEIDVCKCEPWELPGTLVSVVLVSAKSLIKSEDPEWFFFAPKDRKYPSGHRSNRATKHGYWKATGRDRMIRSSGGKGLVIGMKKTLVFHEGRAPKGVRTYWIMHEYRTTEPEFESGDEGSYVLYRLFNKKSEEKSPSSKTDDLEIHDFSPDGMQNGVDAVGEIEIQSNHESPKSVLQEEPIESPGSAKKQLDGIEMWVADKGQCSTRAPVNPETDCCNMALLNEETKLGETADPLQDFLFQLCDGVDERVGHGFSNISSPMLQIPDNPSSSAMNQESHMGSNPFDDDDYLNALLNSMLDSDDCSSGACSFPKESPAESLVKQAPPWDSASCKDSGSNSEIEIEPCLTQGATSQWLHESSLGSSDLMQMDGSSLYPESATQLITVYENASLFPYGITGPDGYSVDAGAESMDELFNSIEEFNNQSKISDTMEEDFEMPGIKIRSPQSNNHEPPSSNSLSKQGIAIRRICLQGYIRVPSTGADADTESNHMVDDEDKNSIPKASQTLSDSTEESSSDKSITDKLNESMEIGIKIRDREVQHSPNALSPQDKHSSNKSLLQSTSDSESQVGDNDTEEVENIEARNIFLLIMHLAYSRFFSQHAGDSLGDKISEGKENTLPTSPNKLEEFSIHDETTSSSSNHQNPESMMRLRKKSADGCDKSVKQSSNSMGLMNHSVVAHMIHLVLSLMVLLFVCGIYRLAISTVE</sequence>
<feature type="region of interest" description="Disordered" evidence="11">
    <location>
        <begin position="662"/>
        <end position="700"/>
    </location>
</feature>
<dbReference type="Pfam" id="PF02365">
    <property type="entry name" value="NAM"/>
    <property type="match status" value="1"/>
</dbReference>
<protein>
    <recommendedName>
        <fullName evidence="13">NAC domain-containing protein</fullName>
    </recommendedName>
</protein>
<dbReference type="InterPro" id="IPR003441">
    <property type="entry name" value="NAC-dom"/>
</dbReference>
<evidence type="ECO:0000256" key="1">
    <source>
        <dbReference type="ARBA" id="ARBA00004123"/>
    </source>
</evidence>
<dbReference type="GO" id="GO:0000976">
    <property type="term" value="F:transcription cis-regulatory region binding"/>
    <property type="evidence" value="ECO:0007669"/>
    <property type="project" value="UniProtKB-ARBA"/>
</dbReference>
<dbReference type="PROSITE" id="PS51005">
    <property type="entry name" value="NAC"/>
    <property type="match status" value="1"/>
</dbReference>
<dbReference type="PANTHER" id="PTHR31744">
    <property type="entry name" value="PROTEIN CUP-SHAPED COTYLEDON 2-RELATED"/>
    <property type="match status" value="1"/>
</dbReference>
<feature type="region of interest" description="Disordered" evidence="11">
    <location>
        <begin position="604"/>
        <end position="649"/>
    </location>
</feature>